<dbReference type="EMBL" id="JANATA010000014">
    <property type="protein sequence ID" value="MCP3429050.1"/>
    <property type="molecule type" value="Genomic_DNA"/>
</dbReference>
<gene>
    <name evidence="3" type="ORF">NLF92_08850</name>
</gene>
<dbReference type="Gene3D" id="3.40.50.2000">
    <property type="entry name" value="Glycogen Phosphorylase B"/>
    <property type="match status" value="2"/>
</dbReference>
<keyword evidence="2" id="KW-0808">Transferase</keyword>
<sequence>MHHNATLPDITPVAPLKKICLMRLSAIGDVCHAVAMVTRIRHMWPQTQITWVIGKIEYQLVKGLAGVRFVVCDKKSKNARAQLKRDLAQEEFDALLVMQIALRANWLSSVIKAKRRIGFDWSRSKEGHSLFINERIQAIGNAHVLEGFMQFADALGVPPAPLSWDMPIEPSDEMWVQEKIAHLGKYVVVAPTASKAMRNWTPEGYTEVISNLHKKGVPTVLCGGPGPLDKTMQAALHDLNAPIALDLVGQTTLKQMLVVLRQARCVIAPDTGPAHMATTVKTPVVGLYAHSNPLRTGPYLSLNNVVSVYPKAIMKEYNKPWEQLSFGLRAKGAEWMAQITVADVEKSLSEFV</sequence>
<dbReference type="Pfam" id="PF01075">
    <property type="entry name" value="Glyco_transf_9"/>
    <property type="match status" value="1"/>
</dbReference>
<evidence type="ECO:0000256" key="1">
    <source>
        <dbReference type="ARBA" id="ARBA00022676"/>
    </source>
</evidence>
<dbReference type="InterPro" id="IPR051199">
    <property type="entry name" value="LPS_LOS_Heptosyltrfase"/>
</dbReference>
<dbReference type="PANTHER" id="PTHR30160">
    <property type="entry name" value="TETRAACYLDISACCHARIDE 4'-KINASE-RELATED"/>
    <property type="match status" value="1"/>
</dbReference>
<dbReference type="GO" id="GO:0009244">
    <property type="term" value="P:lipopolysaccharide core region biosynthetic process"/>
    <property type="evidence" value="ECO:0007669"/>
    <property type="project" value="TreeGrafter"/>
</dbReference>
<dbReference type="GO" id="GO:0008713">
    <property type="term" value="F:ADP-heptose-lipopolysaccharide heptosyltransferase activity"/>
    <property type="evidence" value="ECO:0007669"/>
    <property type="project" value="TreeGrafter"/>
</dbReference>
<dbReference type="InterPro" id="IPR002201">
    <property type="entry name" value="Glyco_trans_9"/>
</dbReference>
<dbReference type="CDD" id="cd03789">
    <property type="entry name" value="GT9_LPS_heptosyltransferase"/>
    <property type="match status" value="1"/>
</dbReference>
<evidence type="ECO:0000313" key="4">
    <source>
        <dbReference type="Proteomes" id="UP001165413"/>
    </source>
</evidence>
<dbReference type="PANTHER" id="PTHR30160:SF21">
    <property type="entry name" value="LIPOPOLYSACCHARIDE CORE HEPTOSYLTRANSFERASE OPSX"/>
    <property type="match status" value="1"/>
</dbReference>
<evidence type="ECO:0000313" key="3">
    <source>
        <dbReference type="EMBL" id="MCP3429050.1"/>
    </source>
</evidence>
<name>A0AA41WZ97_9ALTE</name>
<dbReference type="GO" id="GO:0005829">
    <property type="term" value="C:cytosol"/>
    <property type="evidence" value="ECO:0007669"/>
    <property type="project" value="TreeGrafter"/>
</dbReference>
<dbReference type="SUPFAM" id="SSF53756">
    <property type="entry name" value="UDP-Glycosyltransferase/glycogen phosphorylase"/>
    <property type="match status" value="1"/>
</dbReference>
<protein>
    <submittedName>
        <fullName evidence="3">Glycosyltransferase family 9 protein</fullName>
    </submittedName>
</protein>
<keyword evidence="1" id="KW-0328">Glycosyltransferase</keyword>
<evidence type="ECO:0000256" key="2">
    <source>
        <dbReference type="ARBA" id="ARBA00022679"/>
    </source>
</evidence>
<proteinExistence type="predicted"/>
<comment type="caution">
    <text evidence="3">The sequence shown here is derived from an EMBL/GenBank/DDBJ whole genome shotgun (WGS) entry which is preliminary data.</text>
</comment>
<accession>A0AA41WZ97</accession>
<dbReference type="AlphaFoldDB" id="A0AA41WZ97"/>
<dbReference type="RefSeq" id="WP_254100955.1">
    <property type="nucleotide sequence ID" value="NZ_JANATA010000014.1"/>
</dbReference>
<reference evidence="3" key="1">
    <citation type="submission" date="2022-07" db="EMBL/GenBank/DDBJ databases">
        <title>Characterization of the Novel Bacterium Alteromonas immobilis LMIT006 and Alteromonas gregis LMIT007.</title>
        <authorList>
            <person name="Lin X."/>
        </authorList>
    </citation>
    <scope>NUCLEOTIDE SEQUENCE</scope>
    <source>
        <strain evidence="3">LMIT007</strain>
    </source>
</reference>
<organism evidence="3 4">
    <name type="scientific">Opacimonas viscosa</name>
    <dbReference type="NCBI Taxonomy" id="2961944"/>
    <lineage>
        <taxon>Bacteria</taxon>
        <taxon>Pseudomonadati</taxon>
        <taxon>Pseudomonadota</taxon>
        <taxon>Gammaproteobacteria</taxon>
        <taxon>Alteromonadales</taxon>
        <taxon>Alteromonadaceae</taxon>
        <taxon>Opacimonas</taxon>
    </lineage>
</organism>
<dbReference type="Proteomes" id="UP001165413">
    <property type="component" value="Unassembled WGS sequence"/>
</dbReference>
<keyword evidence="4" id="KW-1185">Reference proteome</keyword>